<comment type="caution">
    <text evidence="1">The sequence shown here is derived from an EMBL/GenBank/DDBJ whole genome shotgun (WGS) entry which is preliminary data.</text>
</comment>
<keyword evidence="2" id="KW-1185">Reference proteome</keyword>
<organism evidence="1 2">
    <name type="scientific">Liparis tanakae</name>
    <name type="common">Tanaka's snailfish</name>
    <dbReference type="NCBI Taxonomy" id="230148"/>
    <lineage>
        <taxon>Eukaryota</taxon>
        <taxon>Metazoa</taxon>
        <taxon>Chordata</taxon>
        <taxon>Craniata</taxon>
        <taxon>Vertebrata</taxon>
        <taxon>Euteleostomi</taxon>
        <taxon>Actinopterygii</taxon>
        <taxon>Neopterygii</taxon>
        <taxon>Teleostei</taxon>
        <taxon>Neoteleostei</taxon>
        <taxon>Acanthomorphata</taxon>
        <taxon>Eupercaria</taxon>
        <taxon>Perciformes</taxon>
        <taxon>Cottioidei</taxon>
        <taxon>Cottales</taxon>
        <taxon>Liparidae</taxon>
        <taxon>Liparis</taxon>
    </lineage>
</organism>
<reference evidence="1 2" key="1">
    <citation type="submission" date="2019-03" db="EMBL/GenBank/DDBJ databases">
        <title>First draft genome of Liparis tanakae, snailfish: a comprehensive survey of snailfish specific genes.</title>
        <authorList>
            <person name="Kim W."/>
            <person name="Song I."/>
            <person name="Jeong J.-H."/>
            <person name="Kim D."/>
            <person name="Kim S."/>
            <person name="Ryu S."/>
            <person name="Song J.Y."/>
            <person name="Lee S.K."/>
        </authorList>
    </citation>
    <scope>NUCLEOTIDE SEQUENCE [LARGE SCALE GENOMIC DNA]</scope>
    <source>
        <tissue evidence="1">Muscle</tissue>
    </source>
</reference>
<protein>
    <submittedName>
        <fullName evidence="1">Uncharacterized protein</fullName>
    </submittedName>
</protein>
<dbReference type="AlphaFoldDB" id="A0A4Z2J5T3"/>
<proteinExistence type="predicted"/>
<sequence>MLESQPSTGPLISISVPRFLHVEGGLYPLVVGAVQLVELSEGQLLLVDGPVLGERHQEAGRHVKGHGLDLSLQGIPFLLHLIQLGELGAQHVHYLEFCLLGYLKFPRDTQRKVSKQNEKWSWCGEKGRAIKHTMSTGCFYVYVEHNIPSEEVTHKTNQNNTKFCIDGLQTNKHGDIGELTDLVALQGLGRVGGGDGSVELVLWFTQQGDHVTVGGVAVPHHLVRLHGLVQDVAEDLSVAGQKLGQVFDQLLNALQSSQLHDGSGLLGNGLWDRIS</sequence>
<name>A0A4Z2J5T3_9TELE</name>
<dbReference type="EMBL" id="SRLO01000019">
    <property type="protein sequence ID" value="TNN85745.1"/>
    <property type="molecule type" value="Genomic_DNA"/>
</dbReference>
<evidence type="ECO:0000313" key="2">
    <source>
        <dbReference type="Proteomes" id="UP000314294"/>
    </source>
</evidence>
<evidence type="ECO:0000313" key="1">
    <source>
        <dbReference type="EMBL" id="TNN85745.1"/>
    </source>
</evidence>
<gene>
    <name evidence="1" type="ORF">EYF80_003992</name>
</gene>
<accession>A0A4Z2J5T3</accession>
<dbReference type="Proteomes" id="UP000314294">
    <property type="component" value="Unassembled WGS sequence"/>
</dbReference>